<dbReference type="InterPro" id="IPR036388">
    <property type="entry name" value="WH-like_DNA-bd_sf"/>
</dbReference>
<dbReference type="InterPro" id="IPR026881">
    <property type="entry name" value="WYL_dom"/>
</dbReference>
<dbReference type="OrthoDB" id="9807255at2"/>
<dbReference type="InterPro" id="IPR036390">
    <property type="entry name" value="WH_DNA-bd_sf"/>
</dbReference>
<dbReference type="PANTHER" id="PTHR34580:SF3">
    <property type="entry name" value="PROTEIN PAFB"/>
    <property type="match status" value="1"/>
</dbReference>
<dbReference type="PANTHER" id="PTHR34580">
    <property type="match status" value="1"/>
</dbReference>
<dbReference type="PROSITE" id="PS00894">
    <property type="entry name" value="HTH_DEOR_1"/>
    <property type="match status" value="1"/>
</dbReference>
<name>A0A1H1Q8L5_9ACTN</name>
<dbReference type="RefSeq" id="WP_092652489.1">
    <property type="nucleotide sequence ID" value="NZ_LT629732.1"/>
</dbReference>
<dbReference type="PROSITE" id="PS52050">
    <property type="entry name" value="WYL"/>
    <property type="match status" value="1"/>
</dbReference>
<protein>
    <submittedName>
        <fullName evidence="5">Predicted DNA-binding transcriptional regulator YafY, contains an HTH and WYL domains</fullName>
    </submittedName>
</protein>
<dbReference type="GO" id="GO:0003677">
    <property type="term" value="F:DNA binding"/>
    <property type="evidence" value="ECO:0007669"/>
    <property type="project" value="UniProtKB-KW"/>
</dbReference>
<keyword evidence="2 5" id="KW-0238">DNA-binding</keyword>
<accession>A0A1H1Q8L5</accession>
<dbReference type="Pfam" id="PF25583">
    <property type="entry name" value="WCX"/>
    <property type="match status" value="1"/>
</dbReference>
<dbReference type="PROSITE" id="PS51000">
    <property type="entry name" value="HTH_DEOR_2"/>
    <property type="match status" value="1"/>
</dbReference>
<dbReference type="AlphaFoldDB" id="A0A1H1Q8L5"/>
<evidence type="ECO:0000313" key="5">
    <source>
        <dbReference type="EMBL" id="SDS19765.1"/>
    </source>
</evidence>
<dbReference type="STRING" id="117157.SAMN04489717_1925"/>
<evidence type="ECO:0000313" key="6">
    <source>
        <dbReference type="Proteomes" id="UP000198983"/>
    </source>
</evidence>
<dbReference type="EMBL" id="LT629732">
    <property type="protein sequence ID" value="SDS19765.1"/>
    <property type="molecule type" value="Genomic_DNA"/>
</dbReference>
<gene>
    <name evidence="5" type="ORF">SAMN04489717_1925</name>
</gene>
<dbReference type="InterPro" id="IPR028349">
    <property type="entry name" value="PafC-like"/>
</dbReference>
<dbReference type="Pfam" id="PF13280">
    <property type="entry name" value="WYL"/>
    <property type="match status" value="1"/>
</dbReference>
<dbReference type="InterPro" id="IPR051534">
    <property type="entry name" value="CBASS_pafABC_assoc_protein"/>
</dbReference>
<dbReference type="GO" id="GO:0003700">
    <property type="term" value="F:DNA-binding transcription factor activity"/>
    <property type="evidence" value="ECO:0007669"/>
    <property type="project" value="InterPro"/>
</dbReference>
<evidence type="ECO:0000256" key="1">
    <source>
        <dbReference type="ARBA" id="ARBA00023015"/>
    </source>
</evidence>
<feature type="domain" description="HTH deoR-type" evidence="4">
    <location>
        <begin position="6"/>
        <end position="61"/>
    </location>
</feature>
<evidence type="ECO:0000259" key="4">
    <source>
        <dbReference type="PROSITE" id="PS51000"/>
    </source>
</evidence>
<evidence type="ECO:0000256" key="3">
    <source>
        <dbReference type="ARBA" id="ARBA00023163"/>
    </source>
</evidence>
<dbReference type="InterPro" id="IPR057727">
    <property type="entry name" value="WCX_dom"/>
</dbReference>
<dbReference type="SUPFAM" id="SSF46785">
    <property type="entry name" value="Winged helix' DNA-binding domain"/>
    <property type="match status" value="1"/>
</dbReference>
<dbReference type="PIRSF" id="PIRSF016838">
    <property type="entry name" value="PafC"/>
    <property type="match status" value="1"/>
</dbReference>
<proteinExistence type="predicted"/>
<dbReference type="InterPro" id="IPR001034">
    <property type="entry name" value="DeoR_HTH"/>
</dbReference>
<reference evidence="5 6" key="1">
    <citation type="submission" date="2016-10" db="EMBL/GenBank/DDBJ databases">
        <authorList>
            <person name="de Groot N.N."/>
        </authorList>
    </citation>
    <scope>NUCLEOTIDE SEQUENCE [LARGE SCALE GENOMIC DNA]</scope>
    <source>
        <strain evidence="5 6">DSM 22024</strain>
    </source>
</reference>
<dbReference type="Proteomes" id="UP000198983">
    <property type="component" value="Chromosome I"/>
</dbReference>
<keyword evidence="6" id="KW-1185">Reference proteome</keyword>
<sequence length="331" mass="36240">MAVMDPSVRLLRLLSLLPSRPWWSGRELSYRLGVSPRTLRRDMNRLRELGYPVQATGGQAGGYALGAGGSLPPLLLDDEEAVATTLGLQLAAAAAVAGIESAVAALAKLVQVLPPRLRERVRALQEATVQVPAPPQLPTVDHAVLTLLATACRRTEGVRFSYTDHGGRVSTRDAAPHQIVRSGGRWYLVAMDRDRQEWRTFRIDRIAEPELTGQRHRLADPPDAAAMVLAATKLAVRRYGAHILLDLEYEEAARAFRAQIVEPAPEGRTLLRVTGDDLPSLAAYAAGLSYDFEVLDPPELRAELHRRALEIAARHAAPRPAEAEPQQLGRR</sequence>
<evidence type="ECO:0000256" key="2">
    <source>
        <dbReference type="ARBA" id="ARBA00023125"/>
    </source>
</evidence>
<keyword evidence="1" id="KW-0805">Transcription regulation</keyword>
<dbReference type="InterPro" id="IPR018356">
    <property type="entry name" value="Tscrpt_reg_HTH_DeoR_CS"/>
</dbReference>
<dbReference type="InterPro" id="IPR013196">
    <property type="entry name" value="HTH_11"/>
</dbReference>
<dbReference type="Gene3D" id="1.10.10.10">
    <property type="entry name" value="Winged helix-like DNA-binding domain superfamily/Winged helix DNA-binding domain"/>
    <property type="match status" value="1"/>
</dbReference>
<dbReference type="Pfam" id="PF08279">
    <property type="entry name" value="HTH_11"/>
    <property type="match status" value="1"/>
</dbReference>
<organism evidence="5 6">
    <name type="scientific">Actinopolymorpha singaporensis</name>
    <dbReference type="NCBI Taxonomy" id="117157"/>
    <lineage>
        <taxon>Bacteria</taxon>
        <taxon>Bacillati</taxon>
        <taxon>Actinomycetota</taxon>
        <taxon>Actinomycetes</taxon>
        <taxon>Propionibacteriales</taxon>
        <taxon>Actinopolymorphaceae</taxon>
        <taxon>Actinopolymorpha</taxon>
    </lineage>
</organism>
<keyword evidence="3" id="KW-0804">Transcription</keyword>